<dbReference type="Gene3D" id="3.30.70.1150">
    <property type="entry name" value="ACT-like. Chain A, domain 2"/>
    <property type="match status" value="1"/>
</dbReference>
<feature type="region of interest" description="Disordered" evidence="1">
    <location>
        <begin position="79"/>
        <end position="103"/>
    </location>
</feature>
<protein>
    <submittedName>
        <fullName evidence="2">CopG family transcriptional regulator</fullName>
    </submittedName>
</protein>
<reference evidence="2 3" key="1">
    <citation type="journal article" date="2017" name="ISME J.">
        <title>Potential for microbial H2 and metal transformations associated with novel bacteria and archaea in deep terrestrial subsurface sediments.</title>
        <authorList>
            <person name="Hernsdorf A.W."/>
            <person name="Amano Y."/>
            <person name="Miyakawa K."/>
            <person name="Ise K."/>
            <person name="Suzuki Y."/>
            <person name="Anantharaman K."/>
            <person name="Probst A."/>
            <person name="Burstein D."/>
            <person name="Thomas B.C."/>
            <person name="Banfield J.F."/>
        </authorList>
    </citation>
    <scope>NUCLEOTIDE SEQUENCE [LARGE SCALE GENOMIC DNA]</scope>
    <source>
        <strain evidence="2">HGW-Wallbacteria-1</strain>
    </source>
</reference>
<evidence type="ECO:0000256" key="1">
    <source>
        <dbReference type="SAM" id="MobiDB-lite"/>
    </source>
</evidence>
<dbReference type="InterPro" id="IPR023860">
    <property type="entry name" value="FeFe-hyd_TM1266"/>
</dbReference>
<sequence length="103" mass="11054">MDMRIGVVAILVTRRDSIQRVNTIVSDFSDIVTGRMGVPMPDRNVSIISIVVTGTVETIGAFTGQLGQIPGVRVKSLLTPYRDEGGPRDGSDAKGHHQEGHQA</sequence>
<dbReference type="NCBIfam" id="TIGR03959">
    <property type="entry name" value="hyd_TM1266"/>
    <property type="match status" value="1"/>
</dbReference>
<feature type="compositionally biased region" description="Basic and acidic residues" evidence="1">
    <location>
        <begin position="81"/>
        <end position="103"/>
    </location>
</feature>
<dbReference type="SUPFAM" id="SSF55021">
    <property type="entry name" value="ACT-like"/>
    <property type="match status" value="1"/>
</dbReference>
<organism evidence="2 3">
    <name type="scientific">Candidatus Wallbacteria bacterium HGW-Wallbacteria-1</name>
    <dbReference type="NCBI Taxonomy" id="2013854"/>
    <lineage>
        <taxon>Bacteria</taxon>
        <taxon>Candidatus Walliibacteriota</taxon>
    </lineage>
</organism>
<name>A0A2N1PMK1_9BACT</name>
<dbReference type="EMBL" id="PGXC01000016">
    <property type="protein sequence ID" value="PKK89522.1"/>
    <property type="molecule type" value="Genomic_DNA"/>
</dbReference>
<accession>A0A2N1PMK1</accession>
<dbReference type="Pfam" id="PF21699">
    <property type="entry name" value="TM1266-like"/>
    <property type="match status" value="1"/>
</dbReference>
<evidence type="ECO:0000313" key="2">
    <source>
        <dbReference type="EMBL" id="PKK89522.1"/>
    </source>
</evidence>
<dbReference type="Proteomes" id="UP000233256">
    <property type="component" value="Unassembled WGS sequence"/>
</dbReference>
<comment type="caution">
    <text evidence="2">The sequence shown here is derived from an EMBL/GenBank/DDBJ whole genome shotgun (WGS) entry which is preliminary data.</text>
</comment>
<proteinExistence type="predicted"/>
<dbReference type="InterPro" id="IPR027271">
    <property type="entry name" value="Acetolactate_synth/TF_NikR_C"/>
</dbReference>
<evidence type="ECO:0000313" key="3">
    <source>
        <dbReference type="Proteomes" id="UP000233256"/>
    </source>
</evidence>
<dbReference type="InterPro" id="IPR045865">
    <property type="entry name" value="ACT-like_dom_sf"/>
</dbReference>
<dbReference type="AlphaFoldDB" id="A0A2N1PMK1"/>
<gene>
    <name evidence="2" type="ORF">CVV64_14025</name>
</gene>